<dbReference type="AlphaFoldDB" id="G0IWX7"/>
<proteinExistence type="predicted"/>
<dbReference type="Pfam" id="PF16022">
    <property type="entry name" value="DUF4783"/>
    <property type="match status" value="1"/>
</dbReference>
<evidence type="ECO:0000313" key="1">
    <source>
        <dbReference type="EMBL" id="AEL24895.1"/>
    </source>
</evidence>
<dbReference type="RefSeq" id="WP_014019192.1">
    <property type="nucleotide sequence ID" value="NC_015914.1"/>
</dbReference>
<dbReference type="Gene3D" id="3.10.450.50">
    <property type="match status" value="1"/>
</dbReference>
<keyword evidence="2" id="KW-1185">Reference proteome</keyword>
<dbReference type="OrthoDB" id="1524766at2"/>
<name>G0IWX7_CYCMS</name>
<dbReference type="HOGENOM" id="CLU_130255_1_0_10"/>
<organism evidence="1 2">
    <name type="scientific">Cyclobacterium marinum (strain ATCC 25205 / DSM 745 / LMG 13164 / NCIMB 1802)</name>
    <name type="common">Flectobacillus marinus</name>
    <dbReference type="NCBI Taxonomy" id="880070"/>
    <lineage>
        <taxon>Bacteria</taxon>
        <taxon>Pseudomonadati</taxon>
        <taxon>Bacteroidota</taxon>
        <taxon>Cytophagia</taxon>
        <taxon>Cytophagales</taxon>
        <taxon>Cyclobacteriaceae</taxon>
        <taxon>Cyclobacterium</taxon>
    </lineage>
</organism>
<dbReference type="InterPro" id="IPR031977">
    <property type="entry name" value="DUF4783"/>
</dbReference>
<dbReference type="Proteomes" id="UP000001635">
    <property type="component" value="Chromosome"/>
</dbReference>
<dbReference type="STRING" id="880070.Cycma_1123"/>
<gene>
    <name evidence="1" type="ordered locus">Cycma_1123</name>
</gene>
<accession>G0IWX7</accession>
<evidence type="ECO:0008006" key="3">
    <source>
        <dbReference type="Google" id="ProtNLM"/>
    </source>
</evidence>
<evidence type="ECO:0000313" key="2">
    <source>
        <dbReference type="Proteomes" id="UP000001635"/>
    </source>
</evidence>
<reference evidence="2" key="1">
    <citation type="submission" date="2011-07" db="EMBL/GenBank/DDBJ databases">
        <title>The complete genome of Cyclobacterium marinum DSM 745.</title>
        <authorList>
            <person name="Lucas S."/>
            <person name="Han J."/>
            <person name="Lapidus A."/>
            <person name="Bruce D."/>
            <person name="Goodwin L."/>
            <person name="Pitluck S."/>
            <person name="Peters L."/>
            <person name="Kyrpides N."/>
            <person name="Mavromatis K."/>
            <person name="Ivanova N."/>
            <person name="Ovchinnikova G."/>
            <person name="Chertkov O."/>
            <person name="Detter J.C."/>
            <person name="Tapia R."/>
            <person name="Han C."/>
            <person name="Land M."/>
            <person name="Hauser L."/>
            <person name="Markowitz V."/>
            <person name="Cheng J.-F."/>
            <person name="Hugenholtz P."/>
            <person name="Woyke T."/>
            <person name="Wu D."/>
            <person name="Tindall B."/>
            <person name="Schuetze A."/>
            <person name="Brambilla E."/>
            <person name="Klenk H.-P."/>
            <person name="Eisen J.A."/>
        </authorList>
    </citation>
    <scope>NUCLEOTIDE SEQUENCE [LARGE SCALE GENOMIC DNA]</scope>
    <source>
        <strain evidence="2">ATCC 25205 / DSM 745 / LMG 13164 / NCIMB 1802</strain>
    </source>
</reference>
<sequence length="133" mass="15102">MFRFNSKFLLLGIFLFAHLFVGLAQEKNSSIISAFQKGSSKALSSFLGKMVEIRFDNSKKDFSKSQAEIVLANFFKSNPVKSFKLQKENKIDAKNSFLIGTYTSINNQFSVLIKGKELDDGRWLVNSLDFVKK</sequence>
<protein>
    <recommendedName>
        <fullName evidence="3">DUF4783 domain-containing protein</fullName>
    </recommendedName>
</protein>
<dbReference type="KEGG" id="cmr:Cycma_1123"/>
<dbReference type="EMBL" id="CP002955">
    <property type="protein sequence ID" value="AEL24895.1"/>
    <property type="molecule type" value="Genomic_DNA"/>
</dbReference>